<keyword evidence="11" id="KW-1185">Reference proteome</keyword>
<dbReference type="EC" id="3.2.1.4" evidence="6"/>
<dbReference type="GO" id="GO:0030245">
    <property type="term" value="P:cellulose catabolic process"/>
    <property type="evidence" value="ECO:0007669"/>
    <property type="project" value="UniProtKB-KW"/>
</dbReference>
<dbReference type="InterPro" id="IPR008965">
    <property type="entry name" value="CBM2/CBM3_carb-bd_dom_sf"/>
</dbReference>
<dbReference type="InterPro" id="IPR001701">
    <property type="entry name" value="Glyco_hydro_9"/>
</dbReference>
<evidence type="ECO:0000256" key="3">
    <source>
        <dbReference type="ARBA" id="ARBA00023295"/>
    </source>
</evidence>
<feature type="active site" evidence="5">
    <location>
        <position position="466"/>
    </location>
</feature>
<keyword evidence="1 5" id="KW-0378">Hydrolase</keyword>
<evidence type="ECO:0000256" key="1">
    <source>
        <dbReference type="ARBA" id="ARBA00022801"/>
    </source>
</evidence>
<evidence type="ECO:0000256" key="5">
    <source>
        <dbReference type="PROSITE-ProRule" id="PRU10060"/>
    </source>
</evidence>
<dbReference type="Proteomes" id="UP000001299">
    <property type="component" value="Chromosome 1"/>
</dbReference>
<name>E0RWD9_BUTPB</name>
<accession>E0RWD9</accession>
<dbReference type="PROSITE" id="PS00698">
    <property type="entry name" value="GH9_3"/>
    <property type="match status" value="1"/>
</dbReference>
<dbReference type="Pfam" id="PF00942">
    <property type="entry name" value="CBM_3"/>
    <property type="match status" value="1"/>
</dbReference>
<dbReference type="InterPro" id="IPR033126">
    <property type="entry name" value="Glyco_hydro_9_Asp/Glu_AS"/>
</dbReference>
<dbReference type="eggNOG" id="COG4733">
    <property type="taxonomic scope" value="Bacteria"/>
</dbReference>
<dbReference type="InterPro" id="IPR001956">
    <property type="entry name" value="CBM3"/>
</dbReference>
<feature type="compositionally biased region" description="Pro residues" evidence="7">
    <location>
        <begin position="673"/>
        <end position="724"/>
    </location>
</feature>
<evidence type="ECO:0000256" key="7">
    <source>
        <dbReference type="SAM" id="MobiDB-lite"/>
    </source>
</evidence>
<dbReference type="InterPro" id="IPR018366">
    <property type="entry name" value="CBM2_CS"/>
</dbReference>
<evidence type="ECO:0000259" key="8">
    <source>
        <dbReference type="PROSITE" id="PS51172"/>
    </source>
</evidence>
<feature type="active site" evidence="5">
    <location>
        <position position="457"/>
    </location>
</feature>
<dbReference type="InterPro" id="IPR012341">
    <property type="entry name" value="6hp_glycosidase-like_sf"/>
</dbReference>
<reference evidence="10 11" key="1">
    <citation type="journal article" date="2010" name="PLoS ONE">
        <title>The glycobiome of the rumen bacterium Butyrivibrio proteoclasticus B316(T) highlights adaptation to a polysaccharide-rich environment.</title>
        <authorList>
            <person name="Kelly W.J."/>
            <person name="Leahy S.C."/>
            <person name="Altermann E."/>
            <person name="Yeoman C.J."/>
            <person name="Dunne J.C."/>
            <person name="Kong Z."/>
            <person name="Pacheco D.M."/>
            <person name="Li D."/>
            <person name="Noel S.J."/>
            <person name="Moon C.D."/>
            <person name="Cookson A.L."/>
            <person name="Attwood G.T."/>
        </authorList>
    </citation>
    <scope>NUCLEOTIDE SEQUENCE [LARGE SCALE GENOMIC DNA]</scope>
    <source>
        <strain evidence="11">ATCC 51982 / DSM 14932 / B316</strain>
    </source>
</reference>
<dbReference type="SMART" id="SM01067">
    <property type="entry name" value="CBM_3"/>
    <property type="match status" value="1"/>
</dbReference>
<dbReference type="CAZy" id="CBM3">
    <property type="family name" value="Carbohydrate-Binding Module Family 3"/>
</dbReference>
<dbReference type="AlphaFoldDB" id="E0RWD9"/>
<dbReference type="EMBL" id="CP001810">
    <property type="protein sequence ID" value="ADL34237.1"/>
    <property type="molecule type" value="Genomic_DNA"/>
</dbReference>
<dbReference type="Pfam" id="PF00759">
    <property type="entry name" value="Glyco_hydro_9"/>
    <property type="match status" value="1"/>
</dbReference>
<dbReference type="GO" id="GO:0008810">
    <property type="term" value="F:cellulase activity"/>
    <property type="evidence" value="ECO:0007669"/>
    <property type="project" value="UniProtKB-EC"/>
</dbReference>
<dbReference type="KEGG" id="bpb:bpr_I1500"/>
<evidence type="ECO:0000313" key="10">
    <source>
        <dbReference type="EMBL" id="ADL34237.1"/>
    </source>
</evidence>
<evidence type="ECO:0000313" key="11">
    <source>
        <dbReference type="Proteomes" id="UP000001299"/>
    </source>
</evidence>
<feature type="region of interest" description="Disordered" evidence="7">
    <location>
        <begin position="666"/>
        <end position="724"/>
    </location>
</feature>
<evidence type="ECO:0000259" key="9">
    <source>
        <dbReference type="PROSITE" id="PS51173"/>
    </source>
</evidence>
<dbReference type="InterPro" id="IPR036966">
    <property type="entry name" value="CBM3_sf"/>
</dbReference>
<sequence>MHKVTKAFCKKALVSSLSAFMVIGGLSFPSVSVKAAGNYNYGDALAKSLLFYQLQESGKLSEETLSRTNWRADSGLKDGQDNGLDLTGGWYDAGDNVKFNLPMAYSSMVLGWSYLNNPEAYAKSGQTKWMLHDIKWANDYFVKCNPDSRTYYYQVGDGGKDHGFWGAPELVEAKMDRPSFKVDDTSAGGGSCVTGEAAASLAVASLVLKDSDPSRSAEYLAHAKTLYGMAERAKSDAGYTAASGFYTSYSGFYDELSLAGCWLYKATGDKTYLEKAEQYAENFGTEFQGGTEMAYSWTMSWDDTHMGACLLLAELTGKDKYYTPIENSIDCWNGKLKGSNPVTITPGGLSFLSEWGSVRYACNQAFIDTIYLGLEKADRQHIEGANAYIERTINYTLGSNGQNFMVGYNSQSPKNPHHRAAHGCWSNNLNAEPENSRHTLVGAIVGGPGSANDSYKDVRSDYQANEVACDYNAGFTGACAYLYEKNGFGAVTTPSAIENTDGKEFVLRAGINAQDKNNKINFVEIKAVIENHTAWPARVTDNLTLRMFFDLSDVLAQGYSASDMKISTTYMQHKVNISEFKKSDKDGIYYVDVNLAGAQIYPGGQSECKCELQIRFTAPGKWDYSNSPCVKGLGGTSNNQMTTPDGMQLFEGSTLVLGEGFVAPDPVVIVDPDPTPVDPDPTPVDPDPTPVDPDPTPVDPDPTPVDPDPTPVDPDPTPVDPDPTPVVTGEVTAEYTLNNWGSGYQVLIKVKNDSASRINSWTLKVNKNDVGIDSSWCVNVDEDSNYYIITPMSWNASLEPGGSTEFGIQGSSHIGNTVEIIAEGK</sequence>
<gene>
    <name evidence="10" type="primary">cel9C</name>
    <name evidence="10" type="ordered locus">bpr_I1500</name>
</gene>
<dbReference type="InterPro" id="IPR008928">
    <property type="entry name" value="6-hairpin_glycosidase_sf"/>
</dbReference>
<dbReference type="GO" id="GO:0030248">
    <property type="term" value="F:cellulose binding"/>
    <property type="evidence" value="ECO:0007669"/>
    <property type="project" value="InterPro"/>
</dbReference>
<proteinExistence type="inferred from homology"/>
<dbReference type="Gene3D" id="2.60.40.290">
    <property type="match status" value="1"/>
</dbReference>
<keyword evidence="2 5" id="KW-0119">Carbohydrate metabolism</keyword>
<dbReference type="SUPFAM" id="SSF48208">
    <property type="entry name" value="Six-hairpin glycosidases"/>
    <property type="match status" value="1"/>
</dbReference>
<evidence type="ECO:0000256" key="4">
    <source>
        <dbReference type="ARBA" id="ARBA00023326"/>
    </source>
</evidence>
<feature type="domain" description="CBM3" evidence="8">
    <location>
        <begin position="504"/>
        <end position="662"/>
    </location>
</feature>
<dbReference type="PROSITE" id="PS51172">
    <property type="entry name" value="CBM3"/>
    <property type="match status" value="1"/>
</dbReference>
<dbReference type="Gene3D" id="1.50.10.10">
    <property type="match status" value="1"/>
</dbReference>
<dbReference type="eggNOG" id="COG2730">
    <property type="taxonomic scope" value="Bacteria"/>
</dbReference>
<dbReference type="SMART" id="SM00637">
    <property type="entry name" value="CBD_II"/>
    <property type="match status" value="1"/>
</dbReference>
<dbReference type="CAZy" id="CBM2">
    <property type="family name" value="Carbohydrate-Binding Module Family 2"/>
</dbReference>
<keyword evidence="6" id="KW-0136">Cellulose degradation</keyword>
<dbReference type="Gene3D" id="2.60.40.710">
    <property type="entry name" value="Endoglucanase-like"/>
    <property type="match status" value="1"/>
</dbReference>
<evidence type="ECO:0000256" key="6">
    <source>
        <dbReference type="RuleBase" id="RU361166"/>
    </source>
</evidence>
<comment type="catalytic activity">
    <reaction evidence="6">
        <text>Endohydrolysis of (1-&gt;4)-beta-D-glucosidic linkages in cellulose, lichenin and cereal beta-D-glucans.</text>
        <dbReference type="EC" id="3.2.1.4"/>
    </reaction>
</comment>
<dbReference type="HOGENOM" id="CLU_008926_0_1_9"/>
<dbReference type="CAZy" id="GH9">
    <property type="family name" value="Glycoside Hydrolase Family 9"/>
</dbReference>
<dbReference type="Pfam" id="PF00553">
    <property type="entry name" value="CBM_2"/>
    <property type="match status" value="1"/>
</dbReference>
<evidence type="ECO:0000256" key="2">
    <source>
        <dbReference type="ARBA" id="ARBA00023277"/>
    </source>
</evidence>
<dbReference type="PANTHER" id="PTHR22298">
    <property type="entry name" value="ENDO-1,4-BETA-GLUCANASE"/>
    <property type="match status" value="1"/>
</dbReference>
<dbReference type="InterPro" id="IPR001919">
    <property type="entry name" value="CBD2"/>
</dbReference>
<dbReference type="SUPFAM" id="SSF49384">
    <property type="entry name" value="Carbohydrate-binding domain"/>
    <property type="match status" value="2"/>
</dbReference>
<dbReference type="PROSITE" id="PS51173">
    <property type="entry name" value="CBM2"/>
    <property type="match status" value="1"/>
</dbReference>
<protein>
    <recommendedName>
        <fullName evidence="6">Endoglucanase</fullName>
        <ecNumber evidence="6">3.2.1.4</ecNumber>
    </recommendedName>
</protein>
<feature type="domain" description="CBM2" evidence="9">
    <location>
        <begin position="724"/>
        <end position="825"/>
    </location>
</feature>
<comment type="similarity">
    <text evidence="5 6">Belongs to the glycosyl hydrolase 9 (cellulase E) family.</text>
</comment>
<dbReference type="InterPro" id="IPR012291">
    <property type="entry name" value="CBM2_carb-bd_dom_sf"/>
</dbReference>
<organism evidence="10 11">
    <name type="scientific">Butyrivibrio proteoclasticus (strain ATCC 51982 / DSM 14932 / B316)</name>
    <name type="common">Clostridium proteoclasticum</name>
    <dbReference type="NCBI Taxonomy" id="515622"/>
    <lineage>
        <taxon>Bacteria</taxon>
        <taxon>Bacillati</taxon>
        <taxon>Bacillota</taxon>
        <taxon>Clostridia</taxon>
        <taxon>Lachnospirales</taxon>
        <taxon>Lachnospiraceae</taxon>
        <taxon>Butyrivibrio</taxon>
    </lineage>
</organism>
<keyword evidence="3 5" id="KW-0326">Glycosidase</keyword>
<keyword evidence="4 5" id="KW-0624">Polysaccharide degradation</keyword>
<dbReference type="RefSeq" id="WP_013280891.1">
    <property type="nucleotide sequence ID" value="NC_014387.1"/>
</dbReference>
<dbReference type="PROSITE" id="PS00561">
    <property type="entry name" value="CBM2_A"/>
    <property type="match status" value="1"/>
</dbReference>
<dbReference type="STRING" id="515622.bpr_I1500"/>